<evidence type="ECO:0000256" key="2">
    <source>
        <dbReference type="ARBA" id="ARBA00022630"/>
    </source>
</evidence>
<keyword evidence="3" id="KW-0274">FAD</keyword>
<evidence type="ECO:0000259" key="5">
    <source>
        <dbReference type="Pfam" id="PF07992"/>
    </source>
</evidence>
<dbReference type="GO" id="GO:0050660">
    <property type="term" value="F:flavin adenine dinucleotide binding"/>
    <property type="evidence" value="ECO:0007669"/>
    <property type="project" value="TreeGrafter"/>
</dbReference>
<dbReference type="OrthoDB" id="202203at2759"/>
<evidence type="ECO:0000256" key="1">
    <source>
        <dbReference type="ARBA" id="ARBA00006442"/>
    </source>
</evidence>
<gene>
    <name evidence="6" type="ORF">UBRO_02922</name>
</gene>
<dbReference type="AlphaFoldDB" id="A0A1K0GNH3"/>
<comment type="similarity">
    <text evidence="1">Belongs to the FAD-dependent oxidoreductase family.</text>
</comment>
<organism evidence="6 7">
    <name type="scientific">Ustilago bromivora</name>
    <dbReference type="NCBI Taxonomy" id="307758"/>
    <lineage>
        <taxon>Eukaryota</taxon>
        <taxon>Fungi</taxon>
        <taxon>Dikarya</taxon>
        <taxon>Basidiomycota</taxon>
        <taxon>Ustilaginomycotina</taxon>
        <taxon>Ustilaginomycetes</taxon>
        <taxon>Ustilaginales</taxon>
        <taxon>Ustilaginaceae</taxon>
        <taxon>Ustilago</taxon>
    </lineage>
</organism>
<keyword evidence="4" id="KW-0560">Oxidoreductase</keyword>
<sequence>MTKNQELENVVIIGAATAGMNLVLSLLKNLPCTHRIVLIEANPVGYWSIGALRASVLPGFEEKVVHDLTSTTVFGSASTRHILLSSTRVVDIQPDYVVVDKNVTSTLPESELVEGGKSKIRVDKAVLAVGSDYGFPARITPGTQTKEEVLDGFRKMQRDISAAQEILVVGGGPTGVEFVGEVLDVHPNKVVTLITRGPGLVTTGKDSFGGLSAKLLSQLKSKGVRVILNDSLSSSCLEGVRSGPIKPRTFTSEKGEEISADFILLCSGGRPNTSWLQQSHPDIVDPSTSLIKVGPTFELSTKGWDRYYAVGDASNSPGPKVSFMAAQHAPLLATNLVTSIKGESEARLKKAGGPTMTVISVPLGKSGGASYLGFGSVGGWLTGAVKGKSLFVGQFEGWFKA</sequence>
<dbReference type="Proteomes" id="UP000179920">
    <property type="component" value="Chromosome IV"/>
</dbReference>
<dbReference type="GO" id="GO:0004174">
    <property type="term" value="F:electron-transferring-flavoprotein dehydrogenase activity"/>
    <property type="evidence" value="ECO:0007669"/>
    <property type="project" value="TreeGrafter"/>
</dbReference>
<dbReference type="Pfam" id="PF07992">
    <property type="entry name" value="Pyr_redox_2"/>
    <property type="match status" value="1"/>
</dbReference>
<evidence type="ECO:0000313" key="6">
    <source>
        <dbReference type="EMBL" id="SAM81365.1"/>
    </source>
</evidence>
<dbReference type="InterPro" id="IPR036188">
    <property type="entry name" value="FAD/NAD-bd_sf"/>
</dbReference>
<proteinExistence type="inferred from homology"/>
<feature type="domain" description="FAD/NAD(P)-binding" evidence="5">
    <location>
        <begin position="9"/>
        <end position="329"/>
    </location>
</feature>
<name>A0A1K0GNH3_9BASI</name>
<protein>
    <submittedName>
        <fullName evidence="6">Related to AIF1-mitochondrial cell death effector</fullName>
    </submittedName>
</protein>
<dbReference type="PANTHER" id="PTHR43735">
    <property type="entry name" value="APOPTOSIS-INDUCING FACTOR 1"/>
    <property type="match status" value="1"/>
</dbReference>
<dbReference type="GO" id="GO:0005737">
    <property type="term" value="C:cytoplasm"/>
    <property type="evidence" value="ECO:0007669"/>
    <property type="project" value="TreeGrafter"/>
</dbReference>
<accession>A0A1K0GNH3</accession>
<dbReference type="InterPro" id="IPR023753">
    <property type="entry name" value="FAD/NAD-binding_dom"/>
</dbReference>
<evidence type="ECO:0000313" key="7">
    <source>
        <dbReference type="Proteomes" id="UP000179920"/>
    </source>
</evidence>
<reference evidence="7" key="1">
    <citation type="submission" date="2016-04" db="EMBL/GenBank/DDBJ databases">
        <authorList>
            <person name="Guldener U."/>
            <person name="Guldener U."/>
        </authorList>
    </citation>
    <scope>NUCLEOTIDE SEQUENCE [LARGE SCALE GENOMIC DNA]</scope>
    <source>
        <strain evidence="7">UB2112</strain>
    </source>
</reference>
<dbReference type="PRINTS" id="PR00368">
    <property type="entry name" value="FADPNR"/>
</dbReference>
<dbReference type="Gene3D" id="3.50.50.100">
    <property type="match status" value="1"/>
</dbReference>
<dbReference type="EMBL" id="LT558120">
    <property type="protein sequence ID" value="SAM81365.1"/>
    <property type="molecule type" value="Genomic_DNA"/>
</dbReference>
<keyword evidence="2" id="KW-0285">Flavoprotein</keyword>
<dbReference type="PANTHER" id="PTHR43735:SF3">
    <property type="entry name" value="FERROPTOSIS SUPPRESSOR PROTEIN 1"/>
    <property type="match status" value="1"/>
</dbReference>
<dbReference type="SUPFAM" id="SSF51905">
    <property type="entry name" value="FAD/NAD(P)-binding domain"/>
    <property type="match status" value="1"/>
</dbReference>
<evidence type="ECO:0000256" key="4">
    <source>
        <dbReference type="ARBA" id="ARBA00023002"/>
    </source>
</evidence>
<evidence type="ECO:0000256" key="3">
    <source>
        <dbReference type="ARBA" id="ARBA00022827"/>
    </source>
</evidence>
<dbReference type="PRINTS" id="PR00411">
    <property type="entry name" value="PNDRDTASEI"/>
</dbReference>